<dbReference type="SUPFAM" id="SSF161098">
    <property type="entry name" value="MetI-like"/>
    <property type="match status" value="1"/>
</dbReference>
<feature type="transmembrane region" description="Helical" evidence="8">
    <location>
        <begin position="115"/>
        <end position="137"/>
    </location>
</feature>
<evidence type="ECO:0000256" key="3">
    <source>
        <dbReference type="ARBA" id="ARBA00022448"/>
    </source>
</evidence>
<organism evidence="10">
    <name type="scientific">Salinicola endophyticus</name>
    <dbReference type="NCBI Taxonomy" id="1949083"/>
    <lineage>
        <taxon>Bacteria</taxon>
        <taxon>Pseudomonadati</taxon>
        <taxon>Pseudomonadota</taxon>
        <taxon>Gammaproteobacteria</taxon>
        <taxon>Oceanospirillales</taxon>
        <taxon>Halomonadaceae</taxon>
        <taxon>Salinicola</taxon>
    </lineage>
</organism>
<keyword evidence="4" id="KW-1003">Cell membrane</keyword>
<keyword evidence="3 8" id="KW-0813">Transport</keyword>
<sequence>MTAAPHRAAPLATRGGRRATLVGRHAWLPIALPATTLFIAFWLLPMAKLAGLGAATPQGMESSAYWLVVTQPRYWQSLANTVVLSLGATLATLAIALPVSRFLARHPHFPGRRALMALLLFPLAFPGVVVGFLVILTTGRQGVLNTLSRALTGEPTVLAYGMAGLFIGYLYFLLPRTIGVLMAAVEGIDKQWLEAAQTLGARPWRRFVDIELPALASALTAAGAMCFATAMGAFGTVFTLGTRIDVLPITIYDEFTNYANIPVAAALSVVLGLATWAVLYAANAVAGRAARGG</sequence>
<feature type="transmembrane region" description="Helical" evidence="8">
    <location>
        <begin position="157"/>
        <end position="174"/>
    </location>
</feature>
<evidence type="ECO:0000256" key="5">
    <source>
        <dbReference type="ARBA" id="ARBA00022692"/>
    </source>
</evidence>
<evidence type="ECO:0000256" key="7">
    <source>
        <dbReference type="ARBA" id="ARBA00023136"/>
    </source>
</evidence>
<dbReference type="GO" id="GO:0055085">
    <property type="term" value="P:transmembrane transport"/>
    <property type="evidence" value="ECO:0007669"/>
    <property type="project" value="InterPro"/>
</dbReference>
<accession>A0AB74UCB9</accession>
<dbReference type="GO" id="GO:0005886">
    <property type="term" value="C:plasma membrane"/>
    <property type="evidence" value="ECO:0007669"/>
    <property type="project" value="UniProtKB-SubCell"/>
</dbReference>
<dbReference type="PANTHER" id="PTHR42929">
    <property type="entry name" value="INNER MEMBRANE ABC TRANSPORTER PERMEASE PROTEIN YDCU-RELATED-RELATED"/>
    <property type="match status" value="1"/>
</dbReference>
<evidence type="ECO:0000256" key="2">
    <source>
        <dbReference type="ARBA" id="ARBA00007069"/>
    </source>
</evidence>
<comment type="subcellular location">
    <subcellularLocation>
        <location evidence="1 8">Cell membrane</location>
        <topology evidence="1 8">Multi-pass membrane protein</topology>
    </subcellularLocation>
</comment>
<keyword evidence="7 8" id="KW-0472">Membrane</keyword>
<dbReference type="PROSITE" id="PS50928">
    <property type="entry name" value="ABC_TM1"/>
    <property type="match status" value="1"/>
</dbReference>
<feature type="transmembrane region" description="Helical" evidence="8">
    <location>
        <begin position="212"/>
        <end position="238"/>
    </location>
</feature>
<proteinExistence type="inferred from homology"/>
<dbReference type="EMBL" id="CP159578">
    <property type="protein sequence ID" value="XCJ79373.1"/>
    <property type="molecule type" value="Genomic_DNA"/>
</dbReference>
<evidence type="ECO:0000256" key="6">
    <source>
        <dbReference type="ARBA" id="ARBA00022989"/>
    </source>
</evidence>
<dbReference type="InterPro" id="IPR000515">
    <property type="entry name" value="MetI-like"/>
</dbReference>
<dbReference type="InterPro" id="IPR035906">
    <property type="entry name" value="MetI-like_sf"/>
</dbReference>
<dbReference type="PANTHER" id="PTHR42929:SF1">
    <property type="entry name" value="INNER MEMBRANE ABC TRANSPORTER PERMEASE PROTEIN YDCU-RELATED"/>
    <property type="match status" value="1"/>
</dbReference>
<feature type="domain" description="ABC transmembrane type-1" evidence="9">
    <location>
        <begin position="78"/>
        <end position="282"/>
    </location>
</feature>
<evidence type="ECO:0000313" key="10">
    <source>
        <dbReference type="EMBL" id="XCJ79373.1"/>
    </source>
</evidence>
<comment type="similarity">
    <text evidence="2">Belongs to the binding-protein-dependent transport system permease family. CysTW subfamily.</text>
</comment>
<feature type="transmembrane region" description="Helical" evidence="8">
    <location>
        <begin position="258"/>
        <end position="282"/>
    </location>
</feature>
<dbReference type="Gene3D" id="1.10.3720.10">
    <property type="entry name" value="MetI-like"/>
    <property type="match status" value="1"/>
</dbReference>
<name>A0AB74UCB9_9GAMM</name>
<evidence type="ECO:0000256" key="1">
    <source>
        <dbReference type="ARBA" id="ARBA00004651"/>
    </source>
</evidence>
<dbReference type="Pfam" id="PF00528">
    <property type="entry name" value="BPD_transp_1"/>
    <property type="match status" value="1"/>
</dbReference>
<evidence type="ECO:0000256" key="4">
    <source>
        <dbReference type="ARBA" id="ARBA00022475"/>
    </source>
</evidence>
<reference evidence="10" key="1">
    <citation type="submission" date="2024-06" db="EMBL/GenBank/DDBJ databases">
        <title>Complete genome of Salinicola endophyticus HNIBRBA4755.</title>
        <authorList>
            <person name="Shin S.Y."/>
            <person name="Kang H."/>
            <person name="Song J."/>
        </authorList>
    </citation>
    <scope>NUCLEOTIDE SEQUENCE</scope>
    <source>
        <strain evidence="10">HNIBRBA4755</strain>
    </source>
</reference>
<protein>
    <submittedName>
        <fullName evidence="10">ABC transporter permease</fullName>
    </submittedName>
</protein>
<keyword evidence="5 8" id="KW-0812">Transmembrane</keyword>
<evidence type="ECO:0000259" key="9">
    <source>
        <dbReference type="PROSITE" id="PS50928"/>
    </source>
</evidence>
<dbReference type="AlphaFoldDB" id="A0AB74UCB9"/>
<keyword evidence="6 8" id="KW-1133">Transmembrane helix</keyword>
<evidence type="ECO:0000256" key="8">
    <source>
        <dbReference type="RuleBase" id="RU363032"/>
    </source>
</evidence>
<gene>
    <name evidence="10" type="ORF">ABV408_18320</name>
</gene>
<dbReference type="RefSeq" id="WP_353980309.1">
    <property type="nucleotide sequence ID" value="NZ_CP159578.1"/>
</dbReference>
<feature type="transmembrane region" description="Helical" evidence="8">
    <location>
        <begin position="26"/>
        <end position="44"/>
    </location>
</feature>
<feature type="transmembrane region" description="Helical" evidence="8">
    <location>
        <begin position="82"/>
        <end position="103"/>
    </location>
</feature>
<dbReference type="CDD" id="cd06261">
    <property type="entry name" value="TM_PBP2"/>
    <property type="match status" value="1"/>
</dbReference>